<dbReference type="InterPro" id="IPR008988">
    <property type="entry name" value="Transcriptional_repressor_C"/>
</dbReference>
<comment type="caution">
    <text evidence="3">The sequence shown here is derived from an EMBL/GenBank/DDBJ whole genome shotgun (WGS) entry which is preliminary data.</text>
</comment>
<dbReference type="Gene3D" id="2.30.30.90">
    <property type="match status" value="1"/>
</dbReference>
<evidence type="ECO:0000313" key="4">
    <source>
        <dbReference type="Proteomes" id="UP001198034"/>
    </source>
</evidence>
<sequence>MNHSHCGLAIMRSLAQLDLNQRALVQTIGTDVDLLPRLSALGLREHSEVTVIRRGWLGGPLHLRVGNTEFMLRRADAARIQVMPIASSVAVLDQTEVLA</sequence>
<gene>
    <name evidence="3" type="ORF">LG219_09935</name>
</gene>
<organism evidence="3 4">
    <name type="scientific">Deefgea salmonis</name>
    <dbReference type="NCBI Taxonomy" id="2875502"/>
    <lineage>
        <taxon>Bacteria</taxon>
        <taxon>Pseudomonadati</taxon>
        <taxon>Pseudomonadota</taxon>
        <taxon>Betaproteobacteria</taxon>
        <taxon>Neisseriales</taxon>
        <taxon>Chitinibacteraceae</taxon>
        <taxon>Deefgea</taxon>
    </lineage>
</organism>
<reference evidence="3 4" key="1">
    <citation type="submission" date="2021-10" db="EMBL/GenBank/DDBJ databases">
        <authorList>
            <person name="Chen M."/>
        </authorList>
    </citation>
    <scope>NUCLEOTIDE SEQUENCE [LARGE SCALE GENOMIC DNA]</scope>
    <source>
        <strain evidence="3 4">H3-26</strain>
    </source>
</reference>
<keyword evidence="1" id="KW-0408">Iron</keyword>
<dbReference type="InterPro" id="IPR038157">
    <property type="entry name" value="FeoA_core_dom"/>
</dbReference>
<protein>
    <submittedName>
        <fullName evidence="3">Ferrous iron transport protein A</fullName>
    </submittedName>
</protein>
<evidence type="ECO:0000259" key="2">
    <source>
        <dbReference type="SMART" id="SM00899"/>
    </source>
</evidence>
<dbReference type="InterPro" id="IPR007167">
    <property type="entry name" value="Fe-transptr_FeoA-like"/>
</dbReference>
<dbReference type="EMBL" id="JAJAWG010000005">
    <property type="protein sequence ID" value="MCB5196588.1"/>
    <property type="molecule type" value="Genomic_DNA"/>
</dbReference>
<accession>A0ABS8BLK0</accession>
<dbReference type="SUPFAM" id="SSF50037">
    <property type="entry name" value="C-terminal domain of transcriptional repressors"/>
    <property type="match status" value="1"/>
</dbReference>
<keyword evidence="4" id="KW-1185">Reference proteome</keyword>
<dbReference type="Proteomes" id="UP001198034">
    <property type="component" value="Unassembled WGS sequence"/>
</dbReference>
<feature type="domain" description="Ferrous iron transporter FeoA-like" evidence="2">
    <location>
        <begin position="12"/>
        <end position="84"/>
    </location>
</feature>
<evidence type="ECO:0000313" key="3">
    <source>
        <dbReference type="EMBL" id="MCB5196588.1"/>
    </source>
</evidence>
<dbReference type="SMART" id="SM00899">
    <property type="entry name" value="FeoA"/>
    <property type="match status" value="1"/>
</dbReference>
<dbReference type="Pfam" id="PF04023">
    <property type="entry name" value="FeoA"/>
    <property type="match status" value="1"/>
</dbReference>
<evidence type="ECO:0000256" key="1">
    <source>
        <dbReference type="ARBA" id="ARBA00023004"/>
    </source>
</evidence>
<dbReference type="RefSeq" id="WP_226764330.1">
    <property type="nucleotide sequence ID" value="NZ_JAJAWG010000005.1"/>
</dbReference>
<proteinExistence type="predicted"/>
<name>A0ABS8BLK0_9NEIS</name>